<sequence>MPQHQYPGLGLDLFDYDGDKPAIYPRGLYVYSTSSQSLMLPAREVAMMAIMDLLTEKPEWYRKVYDDAIVEKWRGEAMAIPDKAFLLDSIYAIQGRNWDEFVASAGLESDSESELESWPESENEGSTGGRAPRIHTALSRVSRVKNVLDESCFNYCIQELRDKAEFMKISGLVPTLDACASVVKSDTLVGPDLKNALRRAFSDLIEDHKRNPDWHPRSNDMVQNLIHPSLYPLVYGRTRLLRDEVVGVDDAISKWAGKGDVIAKPTSGEPDGSNSPQGGGYVPKSRWSTNYQWLPSNVEFVPEGGVKFTSYINNLHPTRHARVYETIEKLIETVLPAWDACLAQSSDYDRDDIISPGRSEPRFPYPENPEDAHGEMLASDENNDNWDRSLDDIPLPPPRKRNDGSQVPDKIDLENREERRQERWKLTRRPVLPKVPTYQPVNYSAPPGKTLREQFERSGLQIIVKMATVELTPEKPRFPAGGWHVEGQMNEHIVGTAIYYLDSENITPSYLRFRMQTDREQEELQDRVGQDQYKWLEKVYAVNLSNDSCLQYYGKVETKEGRLLAFPNVFQHQVSPFELADKTKPGHRRIAVLWLVDPFTRIISTANVPPQQEEWWLESTFAKIGGEQKDQPEDKDQELPQDVTKLLVEDSPRGVGGKVLASIFHKAPPNILPEEMLEMIRQEIGRGTSGLMSLDEAKEHRLKLMDERSVIQHGVDEAWTGLRYGFCEH</sequence>
<feature type="region of interest" description="Disordered" evidence="1">
    <location>
        <begin position="263"/>
        <end position="282"/>
    </location>
</feature>
<dbReference type="OrthoDB" id="415532at2759"/>
<feature type="compositionally biased region" description="Basic and acidic residues" evidence="1">
    <location>
        <begin position="409"/>
        <end position="422"/>
    </location>
</feature>
<feature type="region of interest" description="Disordered" evidence="1">
    <location>
        <begin position="349"/>
        <end position="422"/>
    </location>
</feature>
<evidence type="ECO:0000259" key="2">
    <source>
        <dbReference type="Pfam" id="PF14033"/>
    </source>
</evidence>
<dbReference type="AlphaFoldDB" id="A0A2N3N3Y2"/>
<dbReference type="PANTHER" id="PTHR33119">
    <property type="entry name" value="IFI3P"/>
    <property type="match status" value="1"/>
</dbReference>
<evidence type="ECO:0000259" key="3">
    <source>
        <dbReference type="Pfam" id="PF21666"/>
    </source>
</evidence>
<name>A0A2N3N3Y2_9PEZI</name>
<organism evidence="4 5">
    <name type="scientific">Lomentospora prolificans</name>
    <dbReference type="NCBI Taxonomy" id="41688"/>
    <lineage>
        <taxon>Eukaryota</taxon>
        <taxon>Fungi</taxon>
        <taxon>Dikarya</taxon>
        <taxon>Ascomycota</taxon>
        <taxon>Pezizomycotina</taxon>
        <taxon>Sordariomycetes</taxon>
        <taxon>Hypocreomycetidae</taxon>
        <taxon>Microascales</taxon>
        <taxon>Microascaceae</taxon>
        <taxon>Lomentospora</taxon>
    </lineage>
</organism>
<protein>
    <submittedName>
        <fullName evidence="4">Uncharacterized protein</fullName>
    </submittedName>
</protein>
<feature type="domain" description="DUF4246" evidence="2">
    <location>
        <begin position="151"/>
        <end position="618"/>
    </location>
</feature>
<gene>
    <name evidence="4" type="ORF">jhhlp_005724</name>
</gene>
<dbReference type="InterPro" id="IPR049207">
    <property type="entry name" value="DUF4246_N"/>
</dbReference>
<dbReference type="InterPro" id="IPR025340">
    <property type="entry name" value="DUF4246"/>
</dbReference>
<dbReference type="InterPro" id="IPR049192">
    <property type="entry name" value="DUF4246_C"/>
</dbReference>
<evidence type="ECO:0000313" key="4">
    <source>
        <dbReference type="EMBL" id="PKS07124.1"/>
    </source>
</evidence>
<feature type="compositionally biased region" description="Acidic residues" evidence="1">
    <location>
        <begin position="112"/>
        <end position="123"/>
    </location>
</feature>
<dbReference type="EMBL" id="NLAX01000701">
    <property type="protein sequence ID" value="PKS07124.1"/>
    <property type="molecule type" value="Genomic_DNA"/>
</dbReference>
<dbReference type="Proteomes" id="UP000233524">
    <property type="component" value="Unassembled WGS sequence"/>
</dbReference>
<feature type="region of interest" description="Disordered" evidence="1">
    <location>
        <begin position="112"/>
        <end position="132"/>
    </location>
</feature>
<evidence type="ECO:0000256" key="1">
    <source>
        <dbReference type="SAM" id="MobiDB-lite"/>
    </source>
</evidence>
<dbReference type="PANTHER" id="PTHR33119:SF1">
    <property type="entry name" value="FE2OG DIOXYGENASE DOMAIN-CONTAINING PROTEIN"/>
    <property type="match status" value="1"/>
</dbReference>
<feature type="domain" description="DUF4246" evidence="3">
    <location>
        <begin position="6"/>
        <end position="76"/>
    </location>
</feature>
<dbReference type="Pfam" id="PF14033">
    <property type="entry name" value="DUF4246"/>
    <property type="match status" value="1"/>
</dbReference>
<proteinExistence type="predicted"/>
<dbReference type="InParanoid" id="A0A2N3N3Y2"/>
<dbReference type="Pfam" id="PF21666">
    <property type="entry name" value="DUF4246_N"/>
    <property type="match status" value="1"/>
</dbReference>
<dbReference type="STRING" id="41688.A0A2N3N3Y2"/>
<dbReference type="VEuPathDB" id="FungiDB:jhhlp_005724"/>
<keyword evidence="5" id="KW-1185">Reference proteome</keyword>
<comment type="caution">
    <text evidence="4">The sequence shown here is derived from an EMBL/GenBank/DDBJ whole genome shotgun (WGS) entry which is preliminary data.</text>
</comment>
<accession>A0A2N3N3Y2</accession>
<evidence type="ECO:0000313" key="5">
    <source>
        <dbReference type="Proteomes" id="UP000233524"/>
    </source>
</evidence>
<reference evidence="4 5" key="1">
    <citation type="journal article" date="2017" name="G3 (Bethesda)">
        <title>First Draft Genome Sequence of the Pathogenic Fungus Lomentospora prolificans (Formerly Scedosporium prolificans).</title>
        <authorList>
            <person name="Luo R."/>
            <person name="Zimin A."/>
            <person name="Workman R."/>
            <person name="Fan Y."/>
            <person name="Pertea G."/>
            <person name="Grossman N."/>
            <person name="Wear M.P."/>
            <person name="Jia B."/>
            <person name="Miller H."/>
            <person name="Casadevall A."/>
            <person name="Timp W."/>
            <person name="Zhang S.X."/>
            <person name="Salzberg S.L."/>
        </authorList>
    </citation>
    <scope>NUCLEOTIDE SEQUENCE [LARGE SCALE GENOMIC DNA]</scope>
    <source>
        <strain evidence="4 5">JHH-5317</strain>
    </source>
</reference>